<feature type="domain" description="Zn(2)-C6 fungal-type" evidence="3">
    <location>
        <begin position="13"/>
        <end position="42"/>
    </location>
</feature>
<dbReference type="PANTHER" id="PTHR38111">
    <property type="entry name" value="ZN(2)-C6 FUNGAL-TYPE DOMAIN-CONTAINING PROTEIN-RELATED"/>
    <property type="match status" value="1"/>
</dbReference>
<organism evidence="4 5">
    <name type="scientific">Scytalidium lignicola</name>
    <name type="common">Hyphomycete</name>
    <dbReference type="NCBI Taxonomy" id="5539"/>
    <lineage>
        <taxon>Eukaryota</taxon>
        <taxon>Fungi</taxon>
        <taxon>Dikarya</taxon>
        <taxon>Ascomycota</taxon>
        <taxon>Pezizomycotina</taxon>
        <taxon>Leotiomycetes</taxon>
        <taxon>Leotiomycetes incertae sedis</taxon>
        <taxon>Scytalidium</taxon>
    </lineage>
</organism>
<feature type="region of interest" description="Disordered" evidence="2">
    <location>
        <begin position="54"/>
        <end position="87"/>
    </location>
</feature>
<feature type="region of interest" description="Disordered" evidence="2">
    <location>
        <begin position="105"/>
        <end position="136"/>
    </location>
</feature>
<dbReference type="SUPFAM" id="SSF57701">
    <property type="entry name" value="Zn2/Cys6 DNA-binding domain"/>
    <property type="match status" value="1"/>
</dbReference>
<feature type="non-terminal residue" evidence="4">
    <location>
        <position position="1"/>
    </location>
</feature>
<evidence type="ECO:0000313" key="5">
    <source>
        <dbReference type="Proteomes" id="UP000258309"/>
    </source>
</evidence>
<sequence>MSSAPRRPPRSKGCAQCIQRHVKCDERSEVCRQCVRFGLPCSGPIQGPIILDMTEKVSRRSKKPNPKPRARKVQSKSDPGLETVATNATPTTIIDNFNYLAAESPLTESTSPSTQSSPHSEAETESSITSSPQYDANFAPRRDKRLDLQFQLVKLEQLYGYELFEECFVSQFVGLVTSARDTAPPDRPRSWFFSITDFLLNPSTPSVKYCIRAAALAYYSVMYHNKGAEMDAVKWYLAGLESHRNSLAHLRKASTGNGVGGPSPLRIPSSQDICVPMMFSYFECMKGSGNAWLQHMTAAVEMLIVRGPFDCRNGHEHAMFRSIRPYEAFRAILAGEHSKLSVQEWCVTPFCENVKIAFDFVIDILLSFPSQLNLPGGRTLRDSIQRVANLSDAAKDAIEGQVYCLLNKLQDWWWHFEKDNGTGVQSMDSLEVTGVSTCELPVPLPSSSVHFYRDTLTAVSIAVYNSASVILYSVLLNLASSKPPSPPEISPLPRYRSSIFSHSSSILNVAAFQNFINPYCGDTARTTFPVQIISLLGVDDAQRLEAQKYIDSWGYNHEVRDAPFDNSVGVVA</sequence>
<dbReference type="PANTHER" id="PTHR38111:SF11">
    <property type="entry name" value="TRANSCRIPTION FACTOR DOMAIN-CONTAINING PROTEIN-RELATED"/>
    <property type="match status" value="1"/>
</dbReference>
<dbReference type="EMBL" id="NCSJ02000029">
    <property type="protein sequence ID" value="RFU33827.1"/>
    <property type="molecule type" value="Genomic_DNA"/>
</dbReference>
<dbReference type="PROSITE" id="PS50048">
    <property type="entry name" value="ZN2_CY6_FUNGAL_2"/>
    <property type="match status" value="1"/>
</dbReference>
<protein>
    <recommendedName>
        <fullName evidence="3">Zn(2)-C6 fungal-type domain-containing protein</fullName>
    </recommendedName>
</protein>
<keyword evidence="5" id="KW-1185">Reference proteome</keyword>
<dbReference type="InterPro" id="IPR036864">
    <property type="entry name" value="Zn2-C6_fun-type_DNA-bd_sf"/>
</dbReference>
<feature type="compositionally biased region" description="Basic residues" evidence="2">
    <location>
        <begin position="59"/>
        <end position="74"/>
    </location>
</feature>
<dbReference type="CDD" id="cd00067">
    <property type="entry name" value="GAL4"/>
    <property type="match status" value="1"/>
</dbReference>
<dbReference type="OMA" id="QCISRRV"/>
<dbReference type="GO" id="GO:0000981">
    <property type="term" value="F:DNA-binding transcription factor activity, RNA polymerase II-specific"/>
    <property type="evidence" value="ECO:0007669"/>
    <property type="project" value="InterPro"/>
</dbReference>
<name>A0A3E2HKA2_SCYLI</name>
<accession>A0A3E2HKA2</accession>
<dbReference type="SMART" id="SM00066">
    <property type="entry name" value="GAL4"/>
    <property type="match status" value="1"/>
</dbReference>
<evidence type="ECO:0000256" key="1">
    <source>
        <dbReference type="ARBA" id="ARBA00023242"/>
    </source>
</evidence>
<comment type="caution">
    <text evidence="4">The sequence shown here is derived from an EMBL/GenBank/DDBJ whole genome shotgun (WGS) entry which is preliminary data.</text>
</comment>
<dbReference type="Proteomes" id="UP000258309">
    <property type="component" value="Unassembled WGS sequence"/>
</dbReference>
<keyword evidence="1" id="KW-0539">Nucleus</keyword>
<feature type="non-terminal residue" evidence="4">
    <location>
        <position position="572"/>
    </location>
</feature>
<dbReference type="InterPro" id="IPR001138">
    <property type="entry name" value="Zn2Cys6_DnaBD"/>
</dbReference>
<gene>
    <name evidence="4" type="ORF">B7463_g2503</name>
</gene>
<evidence type="ECO:0000313" key="4">
    <source>
        <dbReference type="EMBL" id="RFU33827.1"/>
    </source>
</evidence>
<dbReference type="AlphaFoldDB" id="A0A3E2HKA2"/>
<dbReference type="Gene3D" id="4.10.240.10">
    <property type="entry name" value="Zn(2)-C6 fungal-type DNA-binding domain"/>
    <property type="match status" value="1"/>
</dbReference>
<dbReference type="Pfam" id="PF00172">
    <property type="entry name" value="Zn_clus"/>
    <property type="match status" value="1"/>
</dbReference>
<evidence type="ECO:0000259" key="3">
    <source>
        <dbReference type="PROSITE" id="PS50048"/>
    </source>
</evidence>
<feature type="compositionally biased region" description="Low complexity" evidence="2">
    <location>
        <begin position="105"/>
        <end position="131"/>
    </location>
</feature>
<reference evidence="4 5" key="1">
    <citation type="submission" date="2018-05" db="EMBL/GenBank/DDBJ databases">
        <title>Draft genome sequence of Scytalidium lignicola DSM 105466, a ubiquitous saprotrophic fungus.</title>
        <authorList>
            <person name="Buettner E."/>
            <person name="Gebauer A.M."/>
            <person name="Hofrichter M."/>
            <person name="Liers C."/>
            <person name="Kellner H."/>
        </authorList>
    </citation>
    <scope>NUCLEOTIDE SEQUENCE [LARGE SCALE GENOMIC DNA]</scope>
    <source>
        <strain evidence="4 5">DSM 105466</strain>
    </source>
</reference>
<dbReference type="OrthoDB" id="5126878at2759"/>
<dbReference type="GO" id="GO:0008270">
    <property type="term" value="F:zinc ion binding"/>
    <property type="evidence" value="ECO:0007669"/>
    <property type="project" value="InterPro"/>
</dbReference>
<evidence type="ECO:0000256" key="2">
    <source>
        <dbReference type="SAM" id="MobiDB-lite"/>
    </source>
</evidence>
<proteinExistence type="predicted"/>
<dbReference type="InterPro" id="IPR053178">
    <property type="entry name" value="Osmoadaptation_assoc"/>
</dbReference>